<proteinExistence type="predicted"/>
<reference evidence="3" key="2">
    <citation type="submission" date="2015-01" db="EMBL/GenBank/DDBJ databases">
        <title>Evolutionary Origins and Diversification of the Mycorrhizal Mutualists.</title>
        <authorList>
            <consortium name="DOE Joint Genome Institute"/>
            <consortium name="Mycorrhizal Genomics Consortium"/>
            <person name="Kohler A."/>
            <person name="Kuo A."/>
            <person name="Nagy L.G."/>
            <person name="Floudas D."/>
            <person name="Copeland A."/>
            <person name="Barry K.W."/>
            <person name="Cichocki N."/>
            <person name="Veneault-Fourrey C."/>
            <person name="LaButti K."/>
            <person name="Lindquist E.A."/>
            <person name="Lipzen A."/>
            <person name="Lundell T."/>
            <person name="Morin E."/>
            <person name="Murat C."/>
            <person name="Riley R."/>
            <person name="Ohm R."/>
            <person name="Sun H."/>
            <person name="Tunlid A."/>
            <person name="Henrissat B."/>
            <person name="Grigoriev I.V."/>
            <person name="Hibbett D.S."/>
            <person name="Martin F."/>
        </authorList>
    </citation>
    <scope>NUCLEOTIDE SEQUENCE [LARGE SCALE GENOMIC DNA]</scope>
    <source>
        <strain evidence="3">LaAM-08-1</strain>
    </source>
</reference>
<dbReference type="Proteomes" id="UP000054477">
    <property type="component" value="Unassembled WGS sequence"/>
</dbReference>
<evidence type="ECO:0000313" key="3">
    <source>
        <dbReference type="Proteomes" id="UP000054477"/>
    </source>
</evidence>
<reference evidence="2 3" key="1">
    <citation type="submission" date="2014-04" db="EMBL/GenBank/DDBJ databases">
        <authorList>
            <consortium name="DOE Joint Genome Institute"/>
            <person name="Kuo A."/>
            <person name="Kohler A."/>
            <person name="Nagy L.G."/>
            <person name="Floudas D."/>
            <person name="Copeland A."/>
            <person name="Barry K.W."/>
            <person name="Cichocki N."/>
            <person name="Veneault-Fourrey C."/>
            <person name="LaButti K."/>
            <person name="Lindquist E.A."/>
            <person name="Lipzen A."/>
            <person name="Lundell T."/>
            <person name="Morin E."/>
            <person name="Murat C."/>
            <person name="Sun H."/>
            <person name="Tunlid A."/>
            <person name="Henrissat B."/>
            <person name="Grigoriev I.V."/>
            <person name="Hibbett D.S."/>
            <person name="Martin F."/>
            <person name="Nordberg H.P."/>
            <person name="Cantor M.N."/>
            <person name="Hua S.X."/>
        </authorList>
    </citation>
    <scope>NUCLEOTIDE SEQUENCE [LARGE SCALE GENOMIC DNA]</scope>
    <source>
        <strain evidence="2 3">LaAM-08-1</strain>
    </source>
</reference>
<dbReference type="HOGENOM" id="CLU_1970897_0_0_1"/>
<feature type="compositionally biased region" description="Basic and acidic residues" evidence="1">
    <location>
        <begin position="117"/>
        <end position="127"/>
    </location>
</feature>
<gene>
    <name evidence="2" type="ORF">K443DRAFT_442839</name>
</gene>
<accession>A0A0C9WWJ4</accession>
<feature type="region of interest" description="Disordered" evidence="1">
    <location>
        <begin position="108"/>
        <end position="127"/>
    </location>
</feature>
<evidence type="ECO:0000256" key="1">
    <source>
        <dbReference type="SAM" id="MobiDB-lite"/>
    </source>
</evidence>
<evidence type="ECO:0000313" key="2">
    <source>
        <dbReference type="EMBL" id="KIK04000.1"/>
    </source>
</evidence>
<dbReference type="EMBL" id="KN838574">
    <property type="protein sequence ID" value="KIK04000.1"/>
    <property type="molecule type" value="Genomic_DNA"/>
</dbReference>
<name>A0A0C9WWJ4_9AGAR</name>
<organism evidence="2 3">
    <name type="scientific">Laccaria amethystina LaAM-08-1</name>
    <dbReference type="NCBI Taxonomy" id="1095629"/>
    <lineage>
        <taxon>Eukaryota</taxon>
        <taxon>Fungi</taxon>
        <taxon>Dikarya</taxon>
        <taxon>Basidiomycota</taxon>
        <taxon>Agaricomycotina</taxon>
        <taxon>Agaricomycetes</taxon>
        <taxon>Agaricomycetidae</taxon>
        <taxon>Agaricales</taxon>
        <taxon>Agaricineae</taxon>
        <taxon>Hydnangiaceae</taxon>
        <taxon>Laccaria</taxon>
    </lineage>
</organism>
<dbReference type="OrthoDB" id="10640666at2759"/>
<sequence length="127" mass="14648">MFFITIQQFINIISPLLLRILVDKARRKVLGKTAFTAWNQYYATFPNQRLCQDDVERLTSLPADVAAFISSPTTKVRLDGNKAAHTAEKGDILDAVERTNFATRYLLEREDEEDEDEHHQDYEAEDV</sequence>
<protein>
    <submittedName>
        <fullName evidence="2">Uncharacterized protein</fullName>
    </submittedName>
</protein>
<keyword evidence="3" id="KW-1185">Reference proteome</keyword>
<dbReference type="AlphaFoldDB" id="A0A0C9WWJ4"/>